<organism evidence="1 2">
    <name type="scientific">Aspergillus melleus</name>
    <dbReference type="NCBI Taxonomy" id="138277"/>
    <lineage>
        <taxon>Eukaryota</taxon>
        <taxon>Fungi</taxon>
        <taxon>Dikarya</taxon>
        <taxon>Ascomycota</taxon>
        <taxon>Pezizomycotina</taxon>
        <taxon>Eurotiomycetes</taxon>
        <taxon>Eurotiomycetidae</taxon>
        <taxon>Eurotiales</taxon>
        <taxon>Aspergillaceae</taxon>
        <taxon>Aspergillus</taxon>
        <taxon>Aspergillus subgen. Circumdati</taxon>
    </lineage>
</organism>
<sequence>MWPDVHPLPFYIINLSDVCTMFGRSICNLTFVPHPSRKPIPSVDANEAHELGAGGIAGGETQQQILWSATRAAVAFEFNADGPRSTKVWFFPSTKPSERLDSKANCLVYPYPYHPHSPLQPQEVILQTVHPDPCMVRGPRLGPRDWEWVLDPLTEADMFYKVEMGNTTSAAGRECLLSAVGGNSALLAFPDDPLYQVTAVHPYNLNYPVTPTAITYPETADQVAAIVKCASEHGYQVQGRSGGHNYANFGLGGDDGAVVVDVKHFQQFDMDENTHVATIGAGTRLRDVDTRLYNAGGRAMSHGVCPDLGAGGHFTIGGSGPTARQWGLAVDHILEVEMVLADSQIVRVSKTENADLFFAVRGAAASFGIITEFKVRTEPAQEHAVQYSYTFNLGSTAEKAQLFKDWQALVSDPDLTPKLYSTLTLLPESILLTGVFFGTKEEYETFGLEDRFPIQNQGNVVVLTDWLGLVGKVFQDLVINVGNNLPMSFVDRGTGFTRETILSSSGADELFEYLDNADKGTPAWFVTFLQSGGAIGQTPKDAMAYPHRDVLFWMESLASTLVLPVPQTPRDFLDGLMNTTSKVLGKPVADLPVYPGFVDPELPVPQRAYWGENLPRLERIKAAVDPKDVFHNPQSVRGRR</sequence>
<reference evidence="1 2" key="1">
    <citation type="journal article" date="2023" name="ACS Omega">
        <title>Identification of the Neoaspergillic Acid Biosynthesis Gene Cluster by Establishing an In Vitro CRISPR-Ribonucleoprotein Genetic System in Aspergillus melleus.</title>
        <authorList>
            <person name="Yuan B."/>
            <person name="Grau M.F."/>
            <person name="Murata R.M."/>
            <person name="Torok T."/>
            <person name="Venkateswaran K."/>
            <person name="Stajich J.E."/>
            <person name="Wang C.C.C."/>
        </authorList>
    </citation>
    <scope>NUCLEOTIDE SEQUENCE [LARGE SCALE GENOMIC DNA]</scope>
    <source>
        <strain evidence="1 2">IMV 1140</strain>
    </source>
</reference>
<evidence type="ECO:0000313" key="2">
    <source>
        <dbReference type="Proteomes" id="UP001177260"/>
    </source>
</evidence>
<evidence type="ECO:0000313" key="1">
    <source>
        <dbReference type="EMBL" id="KAK1142837.1"/>
    </source>
</evidence>
<protein>
    <submittedName>
        <fullName evidence="1">Uncharacterized protein</fullName>
    </submittedName>
</protein>
<comment type="caution">
    <text evidence="1">The sequence shown here is derived from an EMBL/GenBank/DDBJ whole genome shotgun (WGS) entry which is preliminary data.</text>
</comment>
<proteinExistence type="predicted"/>
<gene>
    <name evidence="1" type="ORF">N8T08_007271</name>
</gene>
<dbReference type="Proteomes" id="UP001177260">
    <property type="component" value="Unassembled WGS sequence"/>
</dbReference>
<accession>A0ACC3AYL6</accession>
<dbReference type="EMBL" id="JAOPJF010000046">
    <property type="protein sequence ID" value="KAK1142837.1"/>
    <property type="molecule type" value="Genomic_DNA"/>
</dbReference>
<name>A0ACC3AYL6_9EURO</name>
<keyword evidence="2" id="KW-1185">Reference proteome</keyword>